<evidence type="ECO:0000256" key="1">
    <source>
        <dbReference type="PROSITE-ProRule" id="PRU00110"/>
    </source>
</evidence>
<dbReference type="EMBL" id="DSUH01000312">
    <property type="protein sequence ID" value="HGU33860.1"/>
    <property type="molecule type" value="Genomic_DNA"/>
</dbReference>
<feature type="modified residue" description="Phosphohistidine" evidence="1">
    <location>
        <position position="52"/>
    </location>
</feature>
<dbReference type="Pfam" id="PF01627">
    <property type="entry name" value="Hpt"/>
    <property type="match status" value="1"/>
</dbReference>
<dbReference type="Gene3D" id="1.20.120.160">
    <property type="entry name" value="HPT domain"/>
    <property type="match status" value="1"/>
</dbReference>
<dbReference type="GO" id="GO:0004672">
    <property type="term" value="F:protein kinase activity"/>
    <property type="evidence" value="ECO:0007669"/>
    <property type="project" value="UniProtKB-ARBA"/>
</dbReference>
<name>A0A7C4RTS6_9BACT</name>
<dbReference type="GO" id="GO:0000160">
    <property type="term" value="P:phosphorelay signal transduction system"/>
    <property type="evidence" value="ECO:0007669"/>
    <property type="project" value="InterPro"/>
</dbReference>
<dbReference type="SMART" id="SM00073">
    <property type="entry name" value="HPT"/>
    <property type="match status" value="1"/>
</dbReference>
<accession>A0A7C4RTS6</accession>
<dbReference type="InterPro" id="IPR008207">
    <property type="entry name" value="Sig_transdc_His_kin_Hpt_dom"/>
</dbReference>
<reference evidence="3" key="1">
    <citation type="journal article" date="2020" name="mSystems">
        <title>Genome- and Community-Level Interaction Insights into Carbon Utilization and Element Cycling Functions of Hydrothermarchaeota in Hydrothermal Sediment.</title>
        <authorList>
            <person name="Zhou Z."/>
            <person name="Liu Y."/>
            <person name="Xu W."/>
            <person name="Pan J."/>
            <person name="Luo Z.H."/>
            <person name="Li M."/>
        </authorList>
    </citation>
    <scope>NUCLEOTIDE SEQUENCE [LARGE SCALE GENOMIC DNA]</scope>
    <source>
        <strain evidence="3">SpSt-477</strain>
    </source>
</reference>
<gene>
    <name evidence="3" type="ORF">ENS29_13575</name>
</gene>
<comment type="caution">
    <text evidence="3">The sequence shown here is derived from an EMBL/GenBank/DDBJ whole genome shotgun (WGS) entry which is preliminary data.</text>
</comment>
<dbReference type="InterPro" id="IPR036641">
    <property type="entry name" value="HPT_dom_sf"/>
</dbReference>
<evidence type="ECO:0000259" key="2">
    <source>
        <dbReference type="PROSITE" id="PS50894"/>
    </source>
</evidence>
<evidence type="ECO:0000313" key="3">
    <source>
        <dbReference type="EMBL" id="HGU33860.1"/>
    </source>
</evidence>
<dbReference type="AlphaFoldDB" id="A0A7C4RTS6"/>
<proteinExistence type="predicted"/>
<sequence length="112" mass="12097">MDFKTIAGNLGLDEEDIVEVAQLFIQTAPGELEKLAQAQRNMDAKLAAEAAHSIKGSSSTLGLDETAKLAQIVVKQGREKDLEGLKSSLPRLIQELQHTVASLSQQIKDRTG</sequence>
<dbReference type="SUPFAM" id="SSF47226">
    <property type="entry name" value="Histidine-containing phosphotransfer domain, HPT domain"/>
    <property type="match status" value="1"/>
</dbReference>
<feature type="domain" description="HPt" evidence="2">
    <location>
        <begin position="13"/>
        <end position="110"/>
    </location>
</feature>
<keyword evidence="1" id="KW-0597">Phosphoprotein</keyword>
<protein>
    <recommendedName>
        <fullName evidence="2">HPt domain-containing protein</fullName>
    </recommendedName>
</protein>
<dbReference type="PROSITE" id="PS50894">
    <property type="entry name" value="HPT"/>
    <property type="match status" value="1"/>
</dbReference>
<organism evidence="3">
    <name type="scientific">Desulfatirhabdium butyrativorans</name>
    <dbReference type="NCBI Taxonomy" id="340467"/>
    <lineage>
        <taxon>Bacteria</taxon>
        <taxon>Pseudomonadati</taxon>
        <taxon>Thermodesulfobacteriota</taxon>
        <taxon>Desulfobacteria</taxon>
        <taxon>Desulfobacterales</taxon>
        <taxon>Desulfatirhabdiaceae</taxon>
        <taxon>Desulfatirhabdium</taxon>
    </lineage>
</organism>